<keyword evidence="3" id="KW-1185">Reference proteome</keyword>
<proteinExistence type="predicted"/>
<dbReference type="AlphaFoldDB" id="A0A9W8HMC9"/>
<feature type="non-terminal residue" evidence="2">
    <location>
        <position position="72"/>
    </location>
</feature>
<sequence>MPVITHRRVNEMRSGRRRLSAGVIGSGGSPRAAGPGLVFRHGPIFRSLVDPKELPAGKPVPLERRASTRSVG</sequence>
<dbReference type="EMBL" id="JANBUO010003778">
    <property type="protein sequence ID" value="KAJ2789532.1"/>
    <property type="molecule type" value="Genomic_DNA"/>
</dbReference>
<feature type="compositionally biased region" description="Basic and acidic residues" evidence="1">
    <location>
        <begin position="50"/>
        <end position="66"/>
    </location>
</feature>
<evidence type="ECO:0000313" key="2">
    <source>
        <dbReference type="EMBL" id="KAJ2789532.1"/>
    </source>
</evidence>
<reference evidence="2" key="1">
    <citation type="submission" date="2022-07" db="EMBL/GenBank/DDBJ databases">
        <title>Phylogenomic reconstructions and comparative analyses of Kickxellomycotina fungi.</title>
        <authorList>
            <person name="Reynolds N.K."/>
            <person name="Stajich J.E."/>
            <person name="Barry K."/>
            <person name="Grigoriev I.V."/>
            <person name="Crous P."/>
            <person name="Smith M.E."/>
        </authorList>
    </citation>
    <scope>NUCLEOTIDE SEQUENCE</scope>
    <source>
        <strain evidence="2">NRRL 1565</strain>
    </source>
</reference>
<dbReference type="OrthoDB" id="62at2759"/>
<accession>A0A9W8HMC9</accession>
<feature type="region of interest" description="Disordered" evidence="1">
    <location>
        <begin position="1"/>
        <end position="36"/>
    </location>
</feature>
<comment type="caution">
    <text evidence="2">The sequence shown here is derived from an EMBL/GenBank/DDBJ whole genome shotgun (WGS) entry which is preliminary data.</text>
</comment>
<name>A0A9W8HMC9_9FUNG</name>
<organism evidence="2 3">
    <name type="scientific">Coemansia guatemalensis</name>
    <dbReference type="NCBI Taxonomy" id="2761395"/>
    <lineage>
        <taxon>Eukaryota</taxon>
        <taxon>Fungi</taxon>
        <taxon>Fungi incertae sedis</taxon>
        <taxon>Zoopagomycota</taxon>
        <taxon>Kickxellomycotina</taxon>
        <taxon>Kickxellomycetes</taxon>
        <taxon>Kickxellales</taxon>
        <taxon>Kickxellaceae</taxon>
        <taxon>Coemansia</taxon>
    </lineage>
</organism>
<dbReference type="Proteomes" id="UP001140094">
    <property type="component" value="Unassembled WGS sequence"/>
</dbReference>
<evidence type="ECO:0000256" key="1">
    <source>
        <dbReference type="SAM" id="MobiDB-lite"/>
    </source>
</evidence>
<protein>
    <submittedName>
        <fullName evidence="2">Uncharacterized protein</fullName>
    </submittedName>
</protein>
<feature type="region of interest" description="Disordered" evidence="1">
    <location>
        <begin position="50"/>
        <end position="72"/>
    </location>
</feature>
<gene>
    <name evidence="2" type="ORF">H4R20_007163</name>
</gene>
<evidence type="ECO:0000313" key="3">
    <source>
        <dbReference type="Proteomes" id="UP001140094"/>
    </source>
</evidence>